<reference evidence="2" key="1">
    <citation type="submission" date="2021-02" db="EMBL/GenBank/DDBJ databases">
        <authorList>
            <person name="Nowell W R."/>
        </authorList>
    </citation>
    <scope>NUCLEOTIDE SEQUENCE</scope>
</reference>
<comment type="caution">
    <text evidence="2">The sequence shown here is derived from an EMBL/GenBank/DDBJ whole genome shotgun (WGS) entry which is preliminary data.</text>
</comment>
<dbReference type="SUPFAM" id="SSF56399">
    <property type="entry name" value="ADP-ribosylation"/>
    <property type="match status" value="1"/>
</dbReference>
<dbReference type="InterPro" id="IPR012317">
    <property type="entry name" value="Poly(ADP-ribose)pol_cat_dom"/>
</dbReference>
<gene>
    <name evidence="2" type="ORF">EDS130_LOCUS29350</name>
</gene>
<organism evidence="2 3">
    <name type="scientific">Adineta ricciae</name>
    <name type="common">Rotifer</name>
    <dbReference type="NCBI Taxonomy" id="249248"/>
    <lineage>
        <taxon>Eukaryota</taxon>
        <taxon>Metazoa</taxon>
        <taxon>Spiralia</taxon>
        <taxon>Gnathifera</taxon>
        <taxon>Rotifera</taxon>
        <taxon>Eurotatoria</taxon>
        <taxon>Bdelloidea</taxon>
        <taxon>Adinetida</taxon>
        <taxon>Adinetidae</taxon>
        <taxon>Adineta</taxon>
    </lineage>
</organism>
<dbReference type="Gene3D" id="3.90.228.10">
    <property type="match status" value="1"/>
</dbReference>
<dbReference type="AlphaFoldDB" id="A0A815C966"/>
<dbReference type="PANTHER" id="PTHR36649">
    <property type="entry name" value="UBIQUITIN-LIKE DOMAIN-CONTAINING PROTEIN"/>
    <property type="match status" value="1"/>
</dbReference>
<dbReference type="GO" id="GO:0003950">
    <property type="term" value="F:NAD+ poly-ADP-ribosyltransferase activity"/>
    <property type="evidence" value="ECO:0007669"/>
    <property type="project" value="InterPro"/>
</dbReference>
<evidence type="ECO:0000259" key="1">
    <source>
        <dbReference type="Pfam" id="PF00644"/>
    </source>
</evidence>
<protein>
    <recommendedName>
        <fullName evidence="1">PARP catalytic domain-containing protein</fullName>
    </recommendedName>
</protein>
<accession>A0A815C966</accession>
<dbReference type="OrthoDB" id="539213at2759"/>
<evidence type="ECO:0000313" key="3">
    <source>
        <dbReference type="Proteomes" id="UP000663852"/>
    </source>
</evidence>
<feature type="domain" description="PARP catalytic" evidence="1">
    <location>
        <begin position="178"/>
        <end position="249"/>
    </location>
</feature>
<sequence>MIQQLLMIVIIRIGRHYIILVTMNIFLLKYNPNINIKDKYFSQTAVQFAIYRQFHEIVKLFNVTLKENVEDVSKAKNIPIFRKKSNLFLGKYKLTENQMKQIKFPFSNSIYTFIMLDKALLNIVYDYDFTSENEINKIEYRGPERYFRPRGWYRIAIDVLRKYKDTTWLGIDKNAWPVAYHGTASDNARKILCNGLLAGGSQGIQQLNGEVHGKGIYLSPYSTYSGNERYARPLTMDGKRYQVIFQVRVESSEIIKTTNRLVWVCRNPSAIRPYGILYREINEQ</sequence>
<dbReference type="Pfam" id="PF00644">
    <property type="entry name" value="PARP"/>
    <property type="match status" value="1"/>
</dbReference>
<name>A0A815C966_ADIRI</name>
<evidence type="ECO:0000313" key="2">
    <source>
        <dbReference type="EMBL" id="CAF1277341.1"/>
    </source>
</evidence>
<dbReference type="Proteomes" id="UP000663852">
    <property type="component" value="Unassembled WGS sequence"/>
</dbReference>
<proteinExistence type="predicted"/>
<dbReference type="EMBL" id="CAJNOJ010000197">
    <property type="protein sequence ID" value="CAF1277341.1"/>
    <property type="molecule type" value="Genomic_DNA"/>
</dbReference>
<dbReference type="PANTHER" id="PTHR36649:SF28">
    <property type="entry name" value="UBIQUITIN-LIKE DOMAIN-CONTAINING PROTEIN"/>
    <property type="match status" value="1"/>
</dbReference>